<dbReference type="FunFam" id="1.20.1280.170:FF:000001">
    <property type="entry name" value="Exocyst complex component 7"/>
    <property type="match status" value="1"/>
</dbReference>
<dbReference type="GO" id="GO:0005546">
    <property type="term" value="F:phosphatidylinositol-4,5-bisphosphate binding"/>
    <property type="evidence" value="ECO:0007669"/>
    <property type="project" value="InterPro"/>
</dbReference>
<name>A0A8C5W8P9_MICMU</name>
<keyword evidence="5 16" id="KW-0813">Transport</keyword>
<evidence type="ECO:0000313" key="20">
    <source>
        <dbReference type="Proteomes" id="UP000694394"/>
    </source>
</evidence>
<evidence type="ECO:0000313" key="19">
    <source>
        <dbReference type="Ensembl" id="ENSMICP00000036253.1"/>
    </source>
</evidence>
<comment type="function">
    <text evidence="14">Component of the exocyst complex involved in the docking of exocytic vesicles with fusion sites on the plasma membrane. In adipocytes, plays a crucial role in targeting SLC2A4 vesicle to the plasma membrane in response to insulin, perhaps directing the vesicle to the precise site of fusion. It is required for neuron survival and plays an essential role in cortical development.</text>
</comment>
<evidence type="ECO:0000256" key="15">
    <source>
        <dbReference type="ARBA" id="ARBA00082082"/>
    </source>
</evidence>
<dbReference type="FunFam" id="1.20.1280.170:FF:000002">
    <property type="entry name" value="Exocyst complex component 7"/>
    <property type="match status" value="1"/>
</dbReference>
<dbReference type="GO" id="GO:0005886">
    <property type="term" value="C:plasma membrane"/>
    <property type="evidence" value="ECO:0007669"/>
    <property type="project" value="UniProtKB-SubCell"/>
</dbReference>
<dbReference type="Ensembl" id="ENSMICT00000053225.2">
    <property type="protein sequence ID" value="ENSMICP00000036253.1"/>
    <property type="gene ID" value="ENSMICG00000007750.3"/>
</dbReference>
<evidence type="ECO:0000256" key="8">
    <source>
        <dbReference type="ARBA" id="ARBA00022490"/>
    </source>
</evidence>
<keyword evidence="6" id="KW-1003">Cell membrane</keyword>
<keyword evidence="12" id="KW-0472">Membrane</keyword>
<dbReference type="InterPro" id="IPR004140">
    <property type="entry name" value="Exo70"/>
</dbReference>
<dbReference type="GO" id="GO:0005829">
    <property type="term" value="C:cytosol"/>
    <property type="evidence" value="ECO:0007669"/>
    <property type="project" value="UniProtKB-SubCell"/>
</dbReference>
<keyword evidence="10 16" id="KW-0653">Protein transport</keyword>
<evidence type="ECO:0000256" key="5">
    <source>
        <dbReference type="ARBA" id="ARBA00022448"/>
    </source>
</evidence>
<evidence type="ECO:0000256" key="13">
    <source>
        <dbReference type="ARBA" id="ARBA00026169"/>
    </source>
</evidence>
<sequence>MIPPQEASARRREIEDKLKQEEETLSFIRDSLEKSDQLTKNMVSILSSFESRLMKLENSIIPVHKQTENLQRLQENVEKTLSCLDHVISYYHVASDTEKIIREGPTGRLEEYLGSMAKIQKAVEYFQDNSPDSPELNKVKLLFERGKESLESEFRSLMTRHSKVVSPVLILDLISGDDELEVQEDVALEHLPESVLQDVIRISRWLVEYGRNQDFMNVYYQIRSSQLDRSIKGLKEHFRKSSSSSGVPYSPAIPNKRKDTPTKKPPRRPGHEHDFRVKHLSEALNDKHGPLAGRDDMLDVETDAYIHCVSAFVKLAQSEYQLLADIIPEHHQKKTFDSLIQDALDGLMLEGENIVSAARKAIIRHDFSTVLTVFPILRHLKQTKPEFDQVLQGTAASTKNKLPGLITSMETIGAKALEDFADNIKNDPDKEYNMPKDGTVHELTSNAILFLQQLLDFQETAGAMLASQETSSSATSYSSEFSKRLLSTYICKVLGNLQLNLLSKSKVYEDPALSAIFLHNNYNYILKSLEKSELIQLVAVTQKTAERSYREHIEQQIQTYQRSWLKVTDYIAEKNLPVFQSGVKLRDKERQMIKERFKGFNDGLEELCKIQKAWAIPDTEQRDKIRQAQKNIVKETYGAFLHRFGNVSFTKNPDKYIKYQVEQVGDMIDRLFDTSA</sequence>
<gene>
    <name evidence="19" type="primary">EXOC7</name>
</gene>
<evidence type="ECO:0000256" key="2">
    <source>
        <dbReference type="ARBA" id="ARBA00004476"/>
    </source>
</evidence>
<evidence type="ECO:0000256" key="3">
    <source>
        <dbReference type="ARBA" id="ARBA00004514"/>
    </source>
</evidence>
<dbReference type="GO" id="GO:0006887">
    <property type="term" value="P:exocytosis"/>
    <property type="evidence" value="ECO:0007669"/>
    <property type="project" value="UniProtKB-KW"/>
</dbReference>
<keyword evidence="8" id="KW-0963">Cytoplasm</keyword>
<dbReference type="Pfam" id="PF20669">
    <property type="entry name" value="Exo70_N"/>
    <property type="match status" value="1"/>
</dbReference>
<dbReference type="EMBL" id="ABDC03019871">
    <property type="status" value="NOT_ANNOTATED_CDS"/>
    <property type="molecule type" value="Genomic_DNA"/>
</dbReference>
<dbReference type="CTD" id="23265"/>
<dbReference type="SUPFAM" id="SSF74788">
    <property type="entry name" value="Cullin repeat-like"/>
    <property type="match status" value="1"/>
</dbReference>
<evidence type="ECO:0000259" key="18">
    <source>
        <dbReference type="Pfam" id="PF03081"/>
    </source>
</evidence>
<dbReference type="GO" id="GO:0000145">
    <property type="term" value="C:exocyst"/>
    <property type="evidence" value="ECO:0007669"/>
    <property type="project" value="InterPro"/>
</dbReference>
<dbReference type="RefSeq" id="XP_020136718.1">
    <property type="nucleotide sequence ID" value="XM_020281129.2"/>
</dbReference>
<feature type="domain" description="Exocyst complex subunit Exo70 C-terminal" evidence="18">
    <location>
        <begin position="305"/>
        <end position="669"/>
    </location>
</feature>
<evidence type="ECO:0000256" key="10">
    <source>
        <dbReference type="ARBA" id="ARBA00022927"/>
    </source>
</evidence>
<evidence type="ECO:0000256" key="9">
    <source>
        <dbReference type="ARBA" id="ARBA00022553"/>
    </source>
</evidence>
<comment type="subcellular location">
    <subcellularLocation>
        <location evidence="1">Cell membrane</location>
        <topology evidence="1">Peripheral membrane protein</topology>
    </subcellularLocation>
    <subcellularLocation>
        <location evidence="3">Cytoplasm</location>
        <location evidence="3">Cytosol</location>
    </subcellularLocation>
    <subcellularLocation>
        <location evidence="2">Midbody</location>
        <location evidence="2">Midbody ring</location>
    </subcellularLocation>
</comment>
<dbReference type="InterPro" id="IPR046364">
    <property type="entry name" value="Exo70_C"/>
</dbReference>
<evidence type="ECO:0000256" key="4">
    <source>
        <dbReference type="ARBA" id="ARBA00006756"/>
    </source>
</evidence>
<reference evidence="19" key="3">
    <citation type="submission" date="2025-09" db="UniProtKB">
        <authorList>
            <consortium name="Ensembl"/>
        </authorList>
    </citation>
    <scope>IDENTIFICATION</scope>
</reference>
<proteinExistence type="inferred from homology"/>
<dbReference type="InterPro" id="IPR016159">
    <property type="entry name" value="Cullin_repeat-like_dom_sf"/>
</dbReference>
<evidence type="ECO:0000256" key="11">
    <source>
        <dbReference type="ARBA" id="ARBA00023054"/>
    </source>
</evidence>
<evidence type="ECO:0000256" key="12">
    <source>
        <dbReference type="ARBA" id="ARBA00023136"/>
    </source>
</evidence>
<dbReference type="GO" id="GO:0015031">
    <property type="term" value="P:protein transport"/>
    <property type="evidence" value="ECO:0007669"/>
    <property type="project" value="UniProtKB-KW"/>
</dbReference>
<reference evidence="19" key="1">
    <citation type="submission" date="2016-12" db="EMBL/GenBank/DDBJ databases">
        <title>Mouse lemur reference genome and diversity panel.</title>
        <authorList>
            <person name="Harris R."/>
            <person name="Larsen P."/>
            <person name="Liu Y."/>
            <person name="Hughes D.S."/>
            <person name="Murali S."/>
            <person name="Raveendran M."/>
            <person name="Korchina V."/>
            <person name="Wang M."/>
            <person name="Jhangiani S."/>
            <person name="Bandaranaike D."/>
            <person name="Bellair M."/>
            <person name="Blankenburg K."/>
            <person name="Chao H."/>
            <person name="Dahdouli M."/>
            <person name="Dinh H."/>
            <person name="Doddapaneni H."/>
            <person name="English A."/>
            <person name="Firestine M."/>
            <person name="Gnanaolivu R."/>
            <person name="Gross S."/>
            <person name="Hernandez B."/>
            <person name="Javaid M."/>
            <person name="Jayaseelan J."/>
            <person name="Jones J."/>
            <person name="Khan Z."/>
            <person name="Kovar C."/>
            <person name="Kurapati P."/>
            <person name="Le B."/>
            <person name="Lee S."/>
            <person name="Li M."/>
            <person name="Mathew T."/>
            <person name="Narasimhan A."/>
            <person name="Ngo D."/>
            <person name="Nguyen L."/>
            <person name="Okwuonu G."/>
            <person name="Ongeri F."/>
            <person name="Osuji N."/>
            <person name="Pu L.-L."/>
            <person name="Puazo M."/>
            <person name="Quiroz J."/>
            <person name="Raj R."/>
            <person name="Rajbhandari K."/>
            <person name="Reid J.G."/>
            <person name="Santibanez J."/>
            <person name="Sexton D."/>
            <person name="Skinner E."/>
            <person name="Vee V."/>
            <person name="Weissenberger G."/>
            <person name="Wu Y."/>
            <person name="Xin Y."/>
            <person name="Han Y."/>
            <person name="Campbell C."/>
            <person name="Brown A."/>
            <person name="Sullivan B."/>
            <person name="Shelton J."/>
            <person name="Brown S."/>
            <person name="Dudchenko O."/>
            <person name="Machol I."/>
            <person name="Durand N."/>
            <person name="Shamim M."/>
            <person name="Lieberman A."/>
            <person name="Muzny D.M."/>
            <person name="Richards S."/>
            <person name="Yoder A."/>
            <person name="Worley K.C."/>
            <person name="Rogers J."/>
            <person name="Gibbs R.A."/>
        </authorList>
    </citation>
    <scope>NUCLEOTIDE SEQUENCE [LARGE SCALE GENOMIC DNA]</scope>
</reference>
<dbReference type="Proteomes" id="UP000694394">
    <property type="component" value="Chromosome 16"/>
</dbReference>
<dbReference type="Gene3D" id="1.20.1280.170">
    <property type="entry name" value="Exocyst complex component Exo70"/>
    <property type="match status" value="2"/>
</dbReference>
<reference evidence="19" key="2">
    <citation type="submission" date="2025-08" db="UniProtKB">
        <authorList>
            <consortium name="Ensembl"/>
        </authorList>
    </citation>
    <scope>IDENTIFICATION</scope>
</reference>
<keyword evidence="7 16" id="KW-0268">Exocytosis</keyword>
<dbReference type="GO" id="GO:0090543">
    <property type="term" value="C:Flemming body"/>
    <property type="evidence" value="ECO:0007669"/>
    <property type="project" value="UniProtKB-SubCell"/>
</dbReference>
<evidence type="ECO:0000256" key="1">
    <source>
        <dbReference type="ARBA" id="ARBA00004202"/>
    </source>
</evidence>
<evidence type="ECO:0000256" key="14">
    <source>
        <dbReference type="ARBA" id="ARBA00055410"/>
    </source>
</evidence>
<keyword evidence="9" id="KW-0597">Phosphoprotein</keyword>
<dbReference type="PANTHER" id="PTHR12542">
    <property type="entry name" value="EXOCYST COMPLEX PROTEIN EXO70"/>
    <property type="match status" value="1"/>
</dbReference>
<keyword evidence="11" id="KW-0175">Coiled coil</keyword>
<dbReference type="PANTHER" id="PTHR12542:SF41">
    <property type="entry name" value="EXOCYST COMPLEX COMPONENT 7"/>
    <property type="match status" value="1"/>
</dbReference>
<dbReference type="GeneTree" id="ENSGT00390000003595"/>
<dbReference type="AlphaFoldDB" id="A0A8C5W8P9"/>
<evidence type="ECO:0000256" key="16">
    <source>
        <dbReference type="RuleBase" id="RU365026"/>
    </source>
</evidence>
<comment type="similarity">
    <text evidence="4 16">Belongs to the EXO70 family.</text>
</comment>
<keyword evidence="20" id="KW-1185">Reference proteome</keyword>
<dbReference type="Pfam" id="PF03081">
    <property type="entry name" value="Exo70_C"/>
    <property type="match status" value="1"/>
</dbReference>
<organism evidence="19 20">
    <name type="scientific">Microcebus murinus</name>
    <name type="common">Gray mouse lemur</name>
    <name type="synonym">Lemur murinus</name>
    <dbReference type="NCBI Taxonomy" id="30608"/>
    <lineage>
        <taxon>Eukaryota</taxon>
        <taxon>Metazoa</taxon>
        <taxon>Chordata</taxon>
        <taxon>Craniata</taxon>
        <taxon>Vertebrata</taxon>
        <taxon>Euteleostomi</taxon>
        <taxon>Mammalia</taxon>
        <taxon>Eutheria</taxon>
        <taxon>Euarchontoglires</taxon>
        <taxon>Primates</taxon>
        <taxon>Strepsirrhini</taxon>
        <taxon>Lemuriformes</taxon>
        <taxon>Cheirogaleidae</taxon>
        <taxon>Microcebus</taxon>
    </lineage>
</organism>
<evidence type="ECO:0000256" key="7">
    <source>
        <dbReference type="ARBA" id="ARBA00022483"/>
    </source>
</evidence>
<dbReference type="GeneID" id="105878963"/>
<feature type="region of interest" description="Disordered" evidence="17">
    <location>
        <begin position="237"/>
        <end position="274"/>
    </location>
</feature>
<accession>A0A8C5W8P9</accession>
<evidence type="ECO:0000256" key="17">
    <source>
        <dbReference type="SAM" id="MobiDB-lite"/>
    </source>
</evidence>
<evidence type="ECO:0000256" key="6">
    <source>
        <dbReference type="ARBA" id="ARBA00022475"/>
    </source>
</evidence>
<protein>
    <recommendedName>
        <fullName evidence="13 16">Exocyst complex component 7</fullName>
    </recommendedName>
    <alternativeName>
        <fullName evidence="15 16">Exocyst complex component Exo70</fullName>
    </alternativeName>
</protein>